<dbReference type="Gene3D" id="3.40.50.150">
    <property type="entry name" value="Vaccinia Virus protein VP39"/>
    <property type="match status" value="1"/>
</dbReference>
<dbReference type="InterPro" id="IPR007884">
    <property type="entry name" value="METL9"/>
</dbReference>
<sequence>MAIRLHSPIARLLYEKFEHTQEHLDSKHEHWYTVRSELLSNYAMSRFHQAEQDEETGEFLQSCFEKSDWFFTQLYHAVSKSILTWFMTVTSSNGLLNRGSMFVFSSVLFRKLLDVDDSWKGEKLLDLGAGDGRVTMRMAPIFDQVYTTEISPVMRWRLRQANFTVLGVDDWDKPGALQVTSADPTQPPSVSPAPPQYDVVACLNLLDRCAAPLTLLRRIRAVLRPKTGRLVLALVLPLSQYVESEFALWTNLFPPCLLPQLILKCGLVFGRRRWNTEQT</sequence>
<name>A0A0R3U7K9_MESCO</name>
<dbReference type="CDD" id="cd02440">
    <property type="entry name" value="AdoMet_MTases"/>
    <property type="match status" value="1"/>
</dbReference>
<dbReference type="PANTHER" id="PTHR12890">
    <property type="entry name" value="DREV PROTEIN"/>
    <property type="match status" value="1"/>
</dbReference>
<proteinExistence type="predicted"/>
<evidence type="ECO:0000313" key="1">
    <source>
        <dbReference type="EMBL" id="VDD76813.1"/>
    </source>
</evidence>
<accession>A0A0R3U7K9</accession>
<dbReference type="SUPFAM" id="SSF53335">
    <property type="entry name" value="S-adenosyl-L-methionine-dependent methyltransferases"/>
    <property type="match status" value="1"/>
</dbReference>
<evidence type="ECO:0008006" key="3">
    <source>
        <dbReference type="Google" id="ProtNLM"/>
    </source>
</evidence>
<dbReference type="OrthoDB" id="199041at2759"/>
<keyword evidence="2" id="KW-1185">Reference proteome</keyword>
<dbReference type="EMBL" id="UXSR01000516">
    <property type="protein sequence ID" value="VDD76813.1"/>
    <property type="molecule type" value="Genomic_DNA"/>
</dbReference>
<dbReference type="InterPro" id="IPR029063">
    <property type="entry name" value="SAM-dependent_MTases_sf"/>
</dbReference>
<dbReference type="GO" id="GO:0106370">
    <property type="term" value="F:protein-L-histidine N-pros-methyltransferase activity"/>
    <property type="evidence" value="ECO:0007669"/>
    <property type="project" value="InterPro"/>
</dbReference>
<reference evidence="1 2" key="1">
    <citation type="submission" date="2018-10" db="EMBL/GenBank/DDBJ databases">
        <authorList>
            <consortium name="Pathogen Informatics"/>
        </authorList>
    </citation>
    <scope>NUCLEOTIDE SEQUENCE [LARGE SCALE GENOMIC DNA]</scope>
</reference>
<dbReference type="AlphaFoldDB" id="A0A0R3U7K9"/>
<gene>
    <name evidence="1" type="ORF">MCOS_LOCUS2816</name>
</gene>
<dbReference type="PANTHER" id="PTHR12890:SF0">
    <property type="entry name" value="PROTEIN-L-HISTIDINE N-PROS-METHYLTRANSFERASE"/>
    <property type="match status" value="1"/>
</dbReference>
<dbReference type="Proteomes" id="UP000267029">
    <property type="component" value="Unassembled WGS sequence"/>
</dbReference>
<dbReference type="Pfam" id="PF05219">
    <property type="entry name" value="DREV"/>
    <property type="match status" value="2"/>
</dbReference>
<organism evidence="1 2">
    <name type="scientific">Mesocestoides corti</name>
    <name type="common">Flatworm</name>
    <dbReference type="NCBI Taxonomy" id="53468"/>
    <lineage>
        <taxon>Eukaryota</taxon>
        <taxon>Metazoa</taxon>
        <taxon>Spiralia</taxon>
        <taxon>Lophotrochozoa</taxon>
        <taxon>Platyhelminthes</taxon>
        <taxon>Cestoda</taxon>
        <taxon>Eucestoda</taxon>
        <taxon>Cyclophyllidea</taxon>
        <taxon>Mesocestoididae</taxon>
        <taxon>Mesocestoides</taxon>
    </lineage>
</organism>
<protein>
    <recommendedName>
        <fullName evidence="3">Methyltransferase-like protein 9</fullName>
    </recommendedName>
</protein>
<evidence type="ECO:0000313" key="2">
    <source>
        <dbReference type="Proteomes" id="UP000267029"/>
    </source>
</evidence>